<name>A0A1A9V1V4_GLOAU</name>
<dbReference type="Proteomes" id="UP000078200">
    <property type="component" value="Unassembled WGS sequence"/>
</dbReference>
<dbReference type="GO" id="GO:0005737">
    <property type="term" value="C:cytoplasm"/>
    <property type="evidence" value="ECO:0007669"/>
    <property type="project" value="TreeGrafter"/>
</dbReference>
<dbReference type="Pfam" id="PF03051">
    <property type="entry name" value="Peptidase_C1_2"/>
    <property type="match status" value="2"/>
</dbReference>
<evidence type="ECO:0000256" key="2">
    <source>
        <dbReference type="ARBA" id="ARBA00022801"/>
    </source>
</evidence>
<organism evidence="4 5">
    <name type="scientific">Glossina austeni</name>
    <name type="common">Savannah tsetse fly</name>
    <dbReference type="NCBI Taxonomy" id="7395"/>
    <lineage>
        <taxon>Eukaryota</taxon>
        <taxon>Metazoa</taxon>
        <taxon>Ecdysozoa</taxon>
        <taxon>Arthropoda</taxon>
        <taxon>Hexapoda</taxon>
        <taxon>Insecta</taxon>
        <taxon>Pterygota</taxon>
        <taxon>Neoptera</taxon>
        <taxon>Endopterygota</taxon>
        <taxon>Diptera</taxon>
        <taxon>Brachycera</taxon>
        <taxon>Muscomorpha</taxon>
        <taxon>Hippoboscoidea</taxon>
        <taxon>Glossinidae</taxon>
        <taxon>Glossina</taxon>
    </lineage>
</organism>
<dbReference type="GO" id="GO:0070005">
    <property type="term" value="F:cysteine-type aminopeptidase activity"/>
    <property type="evidence" value="ECO:0007669"/>
    <property type="project" value="InterPro"/>
</dbReference>
<evidence type="ECO:0000313" key="5">
    <source>
        <dbReference type="Proteomes" id="UP000078200"/>
    </source>
</evidence>
<dbReference type="VEuPathDB" id="VectorBase:GAUT023096"/>
<reference evidence="4" key="1">
    <citation type="submission" date="2020-05" db="UniProtKB">
        <authorList>
            <consortium name="EnsemblMetazoa"/>
        </authorList>
    </citation>
    <scope>IDENTIFICATION</scope>
    <source>
        <strain evidence="4">TTRI</strain>
    </source>
</reference>
<dbReference type="SUPFAM" id="SSF54001">
    <property type="entry name" value="Cysteine proteinases"/>
    <property type="match status" value="1"/>
</dbReference>
<evidence type="ECO:0000313" key="4">
    <source>
        <dbReference type="EnsemblMetazoa" id="GAUT023096-PA"/>
    </source>
</evidence>
<dbReference type="EnsemblMetazoa" id="GAUT023096-RA">
    <property type="protein sequence ID" value="GAUT023096-PA"/>
    <property type="gene ID" value="GAUT023096"/>
</dbReference>
<dbReference type="GO" id="GO:0009636">
    <property type="term" value="P:response to toxic substance"/>
    <property type="evidence" value="ECO:0007669"/>
    <property type="project" value="TreeGrafter"/>
</dbReference>
<dbReference type="Gene3D" id="3.90.70.10">
    <property type="entry name" value="Cysteine proteinases"/>
    <property type="match status" value="1"/>
</dbReference>
<evidence type="ECO:0000256" key="1">
    <source>
        <dbReference type="ARBA" id="ARBA00022670"/>
    </source>
</evidence>
<dbReference type="GO" id="GO:0006508">
    <property type="term" value="P:proteolysis"/>
    <property type="evidence" value="ECO:0007669"/>
    <property type="project" value="UniProtKB-KW"/>
</dbReference>
<dbReference type="PANTHER" id="PTHR10363">
    <property type="entry name" value="BLEOMYCIN HYDROLASE"/>
    <property type="match status" value="1"/>
</dbReference>
<keyword evidence="3" id="KW-0788">Thiol protease</keyword>
<dbReference type="GO" id="GO:0043418">
    <property type="term" value="P:homocysteine catabolic process"/>
    <property type="evidence" value="ECO:0007669"/>
    <property type="project" value="TreeGrafter"/>
</dbReference>
<dbReference type="STRING" id="7395.A0A1A9V1V4"/>
<dbReference type="InterPro" id="IPR004134">
    <property type="entry name" value="Peptidase_C1B"/>
</dbReference>
<dbReference type="PANTHER" id="PTHR10363:SF2">
    <property type="entry name" value="BLEOMYCIN HYDROLASE"/>
    <property type="match status" value="1"/>
</dbReference>
<keyword evidence="1" id="KW-0645">Protease</keyword>
<sequence>MGNVIGGRPVLYNNQPMELLLNMGTASLKAGDVCGCEISKRFALSQGVEDFKLVFDETFCEANRLSYDEYGSPHKLRVKNSWCEKQSEKYYLVMSSDWFQYFEFEVVVD</sequence>
<protein>
    <submittedName>
        <fullName evidence="4">Uncharacterized protein</fullName>
    </submittedName>
</protein>
<evidence type="ECO:0000256" key="3">
    <source>
        <dbReference type="ARBA" id="ARBA00022807"/>
    </source>
</evidence>
<keyword evidence="5" id="KW-1185">Reference proteome</keyword>
<dbReference type="AlphaFoldDB" id="A0A1A9V1V4"/>
<accession>A0A1A9V1V4</accession>
<proteinExistence type="predicted"/>
<dbReference type="InterPro" id="IPR038765">
    <property type="entry name" value="Papain-like_cys_pep_sf"/>
</dbReference>
<keyword evidence="2" id="KW-0378">Hydrolase</keyword>